<evidence type="ECO:0000313" key="3">
    <source>
        <dbReference type="Proteomes" id="UP000789739"/>
    </source>
</evidence>
<organism evidence="2 3">
    <name type="scientific">Paraglomus brasilianum</name>
    <dbReference type="NCBI Taxonomy" id="144538"/>
    <lineage>
        <taxon>Eukaryota</taxon>
        <taxon>Fungi</taxon>
        <taxon>Fungi incertae sedis</taxon>
        <taxon>Mucoromycota</taxon>
        <taxon>Glomeromycotina</taxon>
        <taxon>Glomeromycetes</taxon>
        <taxon>Paraglomerales</taxon>
        <taxon>Paraglomeraceae</taxon>
        <taxon>Paraglomus</taxon>
    </lineage>
</organism>
<keyword evidence="3" id="KW-1185">Reference proteome</keyword>
<dbReference type="InterPro" id="IPR013216">
    <property type="entry name" value="Methyltransf_11"/>
</dbReference>
<dbReference type="AlphaFoldDB" id="A0A9N9ASC1"/>
<dbReference type="Proteomes" id="UP000789739">
    <property type="component" value="Unassembled WGS sequence"/>
</dbReference>
<dbReference type="CDD" id="cd02440">
    <property type="entry name" value="AdoMet_MTases"/>
    <property type="match status" value="1"/>
</dbReference>
<dbReference type="PANTHER" id="PTHR43861">
    <property type="entry name" value="TRANS-ACONITATE 2-METHYLTRANSFERASE-RELATED"/>
    <property type="match status" value="1"/>
</dbReference>
<dbReference type="SUPFAM" id="SSF53335">
    <property type="entry name" value="S-adenosyl-L-methionine-dependent methyltransferases"/>
    <property type="match status" value="1"/>
</dbReference>
<dbReference type="InterPro" id="IPR029063">
    <property type="entry name" value="SAM-dependent_MTases_sf"/>
</dbReference>
<feature type="domain" description="Methyltransferase type 11" evidence="1">
    <location>
        <begin position="46"/>
        <end position="140"/>
    </location>
</feature>
<protein>
    <submittedName>
        <fullName evidence="2">4190_t:CDS:1</fullName>
    </submittedName>
</protein>
<evidence type="ECO:0000313" key="2">
    <source>
        <dbReference type="EMBL" id="CAG8538338.1"/>
    </source>
</evidence>
<dbReference type="EMBL" id="CAJVPI010000463">
    <property type="protein sequence ID" value="CAG8538338.1"/>
    <property type="molecule type" value="Genomic_DNA"/>
</dbReference>
<accession>A0A9N9ASC1</accession>
<dbReference type="GO" id="GO:0008757">
    <property type="term" value="F:S-adenosylmethionine-dependent methyltransferase activity"/>
    <property type="evidence" value="ECO:0007669"/>
    <property type="project" value="InterPro"/>
</dbReference>
<comment type="caution">
    <text evidence="2">The sequence shown here is derived from an EMBL/GenBank/DDBJ whole genome shotgun (WGS) entry which is preliminary data.</text>
</comment>
<reference evidence="2" key="1">
    <citation type="submission" date="2021-06" db="EMBL/GenBank/DDBJ databases">
        <authorList>
            <person name="Kallberg Y."/>
            <person name="Tangrot J."/>
            <person name="Rosling A."/>
        </authorList>
    </citation>
    <scope>NUCLEOTIDE SEQUENCE</scope>
    <source>
        <strain evidence="2">BR232B</strain>
    </source>
</reference>
<name>A0A9N9ASC1_9GLOM</name>
<gene>
    <name evidence="2" type="ORF">PBRASI_LOCUS4460</name>
</gene>
<evidence type="ECO:0000259" key="1">
    <source>
        <dbReference type="Pfam" id="PF08241"/>
    </source>
</evidence>
<dbReference type="Gene3D" id="3.40.50.150">
    <property type="entry name" value="Vaccinia Virus protein VP39"/>
    <property type="match status" value="1"/>
</dbReference>
<sequence>MAAHSQLSSDPWSPASYSTHAHFVPAIPSGGLIAILSPLPTDIIIDLGCGDGVLTLEIQNLCSRVIGLDKSENMIIAAREKGIREAEVVPAENLEEWVKENELEGKIDKIFSNAALHWMKDHDKVFAGMAAALKPGGKIVAEFGGAGNISALEQALIEALDKRGYDGKAISPWNFAHPETLRPLLLAHGLSPLDLTLFPRPTILPTSLHGWLDTFGFSFCSVLSEDEKLKYKDEVVAVCREKMWDEDKKAWVLDYVRCRISCIKQSEKEK</sequence>
<dbReference type="OrthoDB" id="6329284at2759"/>
<dbReference type="Pfam" id="PF08241">
    <property type="entry name" value="Methyltransf_11"/>
    <property type="match status" value="1"/>
</dbReference>
<dbReference type="PANTHER" id="PTHR43861:SF1">
    <property type="entry name" value="TRANS-ACONITATE 2-METHYLTRANSFERASE"/>
    <property type="match status" value="1"/>
</dbReference>
<proteinExistence type="predicted"/>